<evidence type="ECO:0000256" key="6">
    <source>
        <dbReference type="SAM" id="SignalP"/>
    </source>
</evidence>
<dbReference type="EMBL" id="JAVHNS010000014">
    <property type="protein sequence ID" value="KAK6335864.1"/>
    <property type="molecule type" value="Genomic_DNA"/>
</dbReference>
<dbReference type="InterPro" id="IPR051648">
    <property type="entry name" value="CWI-Assembly_Regulator"/>
</dbReference>
<protein>
    <submittedName>
        <fullName evidence="7">Uncharacterized protein</fullName>
    </submittedName>
</protein>
<comment type="caution">
    <text evidence="7">The sequence shown here is derived from an EMBL/GenBank/DDBJ whole genome shotgun (WGS) entry which is preliminary data.</text>
</comment>
<evidence type="ECO:0000256" key="2">
    <source>
        <dbReference type="ARBA" id="ARBA00022512"/>
    </source>
</evidence>
<proteinExistence type="predicted"/>
<name>A0AAV9U7U1_9PEZI</name>
<evidence type="ECO:0000256" key="4">
    <source>
        <dbReference type="ARBA" id="ARBA00022729"/>
    </source>
</evidence>
<accession>A0AAV9U7U1</accession>
<keyword evidence="3" id="KW-0964">Secreted</keyword>
<reference evidence="7 8" key="1">
    <citation type="submission" date="2019-10" db="EMBL/GenBank/DDBJ databases">
        <authorList>
            <person name="Palmer J.M."/>
        </authorList>
    </citation>
    <scope>NUCLEOTIDE SEQUENCE [LARGE SCALE GENOMIC DNA]</scope>
    <source>
        <strain evidence="7 8">TWF730</strain>
    </source>
</reference>
<comment type="subcellular location">
    <subcellularLocation>
        <location evidence="1">Secreted</location>
        <location evidence="1">Cell wall</location>
    </subcellularLocation>
</comment>
<keyword evidence="8" id="KW-1185">Reference proteome</keyword>
<dbReference type="GO" id="GO:0009986">
    <property type="term" value="C:cell surface"/>
    <property type="evidence" value="ECO:0007669"/>
    <property type="project" value="TreeGrafter"/>
</dbReference>
<keyword evidence="4 6" id="KW-0732">Signal</keyword>
<dbReference type="PANTHER" id="PTHR31018:SF3">
    <property type="entry name" value="RECEPTOR PROTEIN-TYROSINE KINASE"/>
    <property type="match status" value="1"/>
</dbReference>
<feature type="signal peptide" evidence="6">
    <location>
        <begin position="1"/>
        <end position="21"/>
    </location>
</feature>
<dbReference type="InterPro" id="IPR036941">
    <property type="entry name" value="Rcpt_L-dom_sf"/>
</dbReference>
<sequence>MVSNILFLAAFSLSGFRPAQSQSTPSICDNSTLLIDSLQVLEEAQECTTVAGDIVIQYASDYPATMEFPNLESVDGSFLSINFDEDISVTRLSAPKLTTVAADVYISRWVKLTTINMPVLTTINRVRLNNLPSLTSANFLATLETIENNYEVTNTSLKEIKNDKLKFAIFVEIFDNRELEKFELTALTNASYNVALRRNKPGVEVSLPALQEVFYFDLQRISSLEIPELEQVIGHFLVNESTVTTVEAPKLQSVGLWYDPSISITNNKGLVILNSGSLASLSFPALEAVQLDLLIRNNSELRDISFPMLKRVTGNIGLEGTFESVSFPELEKVGGIFSVGNDESGFSCSDLQGFKSNGTIRGDFSCPQYEELPARGSSIGESKEEIEDWLKWSGQPSQPGQPDKPNHGARLGSLRSMSAVVFSIAISVVSLVL</sequence>
<dbReference type="GO" id="GO:0009277">
    <property type="term" value="C:fungal-type cell wall"/>
    <property type="evidence" value="ECO:0007669"/>
    <property type="project" value="TreeGrafter"/>
</dbReference>
<organism evidence="7 8">
    <name type="scientific">Orbilia blumenaviensis</name>
    <dbReference type="NCBI Taxonomy" id="1796055"/>
    <lineage>
        <taxon>Eukaryota</taxon>
        <taxon>Fungi</taxon>
        <taxon>Dikarya</taxon>
        <taxon>Ascomycota</taxon>
        <taxon>Pezizomycotina</taxon>
        <taxon>Orbiliomycetes</taxon>
        <taxon>Orbiliales</taxon>
        <taxon>Orbiliaceae</taxon>
        <taxon>Orbilia</taxon>
    </lineage>
</organism>
<dbReference type="PANTHER" id="PTHR31018">
    <property type="entry name" value="SPORULATION-SPECIFIC PROTEIN-RELATED"/>
    <property type="match status" value="1"/>
</dbReference>
<keyword evidence="5" id="KW-0325">Glycoprotein</keyword>
<keyword evidence="2" id="KW-0134">Cell wall</keyword>
<dbReference type="GO" id="GO:0031505">
    <property type="term" value="P:fungal-type cell wall organization"/>
    <property type="evidence" value="ECO:0007669"/>
    <property type="project" value="TreeGrafter"/>
</dbReference>
<dbReference type="SUPFAM" id="SSF52058">
    <property type="entry name" value="L domain-like"/>
    <property type="match status" value="2"/>
</dbReference>
<evidence type="ECO:0000256" key="5">
    <source>
        <dbReference type="ARBA" id="ARBA00023180"/>
    </source>
</evidence>
<gene>
    <name evidence="7" type="ORF">TWF730_003239</name>
</gene>
<evidence type="ECO:0000256" key="3">
    <source>
        <dbReference type="ARBA" id="ARBA00022525"/>
    </source>
</evidence>
<dbReference type="AlphaFoldDB" id="A0AAV9U7U1"/>
<feature type="chain" id="PRO_5043541532" evidence="6">
    <location>
        <begin position="22"/>
        <end position="433"/>
    </location>
</feature>
<dbReference type="Proteomes" id="UP001373714">
    <property type="component" value="Unassembled WGS sequence"/>
</dbReference>
<evidence type="ECO:0000313" key="7">
    <source>
        <dbReference type="EMBL" id="KAK6335864.1"/>
    </source>
</evidence>
<evidence type="ECO:0000313" key="8">
    <source>
        <dbReference type="Proteomes" id="UP001373714"/>
    </source>
</evidence>
<dbReference type="GO" id="GO:0005886">
    <property type="term" value="C:plasma membrane"/>
    <property type="evidence" value="ECO:0007669"/>
    <property type="project" value="TreeGrafter"/>
</dbReference>
<dbReference type="Gene3D" id="3.80.20.20">
    <property type="entry name" value="Receptor L-domain"/>
    <property type="match status" value="1"/>
</dbReference>
<evidence type="ECO:0000256" key="1">
    <source>
        <dbReference type="ARBA" id="ARBA00004191"/>
    </source>
</evidence>